<sequence>MEGRGVRPRGHGRPVRTRRCPVLRADHEASRRHHAVEGPRQRWVEYRGPWSASRSGQGIRRRHARQGTEVRRVLLLGPRLAQGAQHADSRRRGIRAAERGLRPLYVLACDGPHRQIPAVHPVGRYRRAEDLGGGQRFQRGPTVRALLRRGAGWCGQRPLGPDPLGLPHRRIRTGQGAHGQGHVGDDPRHRLLLRLQPDGGRRLLHDRSGGGEVARRRGLHGRQPAARHRPRRHRTHPRTAASVPRGHGRLDGRELAEYP</sequence>
<feature type="compositionally biased region" description="Basic residues" evidence="1">
    <location>
        <begin position="216"/>
        <end position="237"/>
    </location>
</feature>
<dbReference type="AlphaFoldDB" id="A0A564RVT9"/>
<name>A0A564RVT9_BIFLI</name>
<proteinExistence type="predicted"/>
<feature type="region of interest" description="Disordered" evidence="1">
    <location>
        <begin position="197"/>
        <end position="259"/>
    </location>
</feature>
<feature type="compositionally biased region" description="Basic and acidic residues" evidence="1">
    <location>
        <begin position="199"/>
        <end position="215"/>
    </location>
</feature>
<evidence type="ECO:0000313" key="2">
    <source>
        <dbReference type="EMBL" id="VUW82316.1"/>
    </source>
</evidence>
<dbReference type="EMBL" id="CABHML010000019">
    <property type="protein sequence ID" value="VUW82316.1"/>
    <property type="molecule type" value="Genomic_DNA"/>
</dbReference>
<organism evidence="2 3">
    <name type="scientific">Bifidobacterium longum subsp. infantis</name>
    <dbReference type="NCBI Taxonomy" id="1682"/>
    <lineage>
        <taxon>Bacteria</taxon>
        <taxon>Bacillati</taxon>
        <taxon>Actinomycetota</taxon>
        <taxon>Actinomycetes</taxon>
        <taxon>Bifidobacteriales</taxon>
        <taxon>Bifidobacteriaceae</taxon>
        <taxon>Bifidobacterium</taxon>
    </lineage>
</organism>
<protein>
    <submittedName>
        <fullName evidence="2">Uncharacterized protein</fullName>
    </submittedName>
</protein>
<evidence type="ECO:0000256" key="1">
    <source>
        <dbReference type="SAM" id="MobiDB-lite"/>
    </source>
</evidence>
<evidence type="ECO:0000313" key="3">
    <source>
        <dbReference type="Proteomes" id="UP000319252"/>
    </source>
</evidence>
<gene>
    <name evidence="2" type="ORF">BLONGUMMC1_00557</name>
</gene>
<feature type="compositionally biased region" description="Basic and acidic residues" evidence="1">
    <location>
        <begin position="248"/>
        <end position="259"/>
    </location>
</feature>
<accession>A0A564RVT9</accession>
<reference evidence="2 3" key="1">
    <citation type="submission" date="2019-07" db="EMBL/GenBank/DDBJ databases">
        <authorList>
            <person name="Chang H.-W."/>
            <person name="Raman A."/>
            <person name="Venkatesh S."/>
            <person name="Gehrig J."/>
        </authorList>
    </citation>
    <scope>NUCLEOTIDE SEQUENCE [LARGE SCALE GENOMIC DNA]</scope>
    <source>
        <strain evidence="2">B.longum_ssp_infantis_4</strain>
    </source>
</reference>
<dbReference type="Proteomes" id="UP000319252">
    <property type="component" value="Unassembled WGS sequence"/>
</dbReference>